<dbReference type="PANTHER" id="PTHR11452:SF75">
    <property type="entry name" value="ALPHA-GALACTOSIDASE MEL1"/>
    <property type="match status" value="1"/>
</dbReference>
<dbReference type="AlphaFoldDB" id="A0A9D1TGE5"/>
<keyword evidence="2" id="KW-0378">Hydrolase</keyword>
<reference evidence="4" key="1">
    <citation type="journal article" date="2021" name="PeerJ">
        <title>Extensive microbial diversity within the chicken gut microbiome revealed by metagenomics and culture.</title>
        <authorList>
            <person name="Gilroy R."/>
            <person name="Ravi A."/>
            <person name="Getino M."/>
            <person name="Pursley I."/>
            <person name="Horton D.L."/>
            <person name="Alikhan N.F."/>
            <person name="Baker D."/>
            <person name="Gharbi K."/>
            <person name="Hall N."/>
            <person name="Watson M."/>
            <person name="Adriaenssens E.M."/>
            <person name="Foster-Nyarko E."/>
            <person name="Jarju S."/>
            <person name="Secka A."/>
            <person name="Antonio M."/>
            <person name="Oren A."/>
            <person name="Chaudhuri R.R."/>
            <person name="La Ragione R."/>
            <person name="Hildebrand F."/>
            <person name="Pallen M.J."/>
        </authorList>
    </citation>
    <scope>NUCLEOTIDE SEQUENCE</scope>
    <source>
        <strain evidence="4">CHK195-9823</strain>
    </source>
</reference>
<comment type="similarity">
    <text evidence="1">Belongs to the glycosyl hydrolase 27 family.</text>
</comment>
<organism evidence="4 5">
    <name type="scientific">Candidatus Blautia stercorigallinarum</name>
    <dbReference type="NCBI Taxonomy" id="2838501"/>
    <lineage>
        <taxon>Bacteria</taxon>
        <taxon>Bacillati</taxon>
        <taxon>Bacillota</taxon>
        <taxon>Clostridia</taxon>
        <taxon>Lachnospirales</taxon>
        <taxon>Lachnospiraceae</taxon>
        <taxon>Blautia</taxon>
    </lineage>
</organism>
<dbReference type="Proteomes" id="UP000886814">
    <property type="component" value="Unassembled WGS sequence"/>
</dbReference>
<evidence type="ECO:0000256" key="2">
    <source>
        <dbReference type="ARBA" id="ARBA00022801"/>
    </source>
</evidence>
<reference evidence="4" key="2">
    <citation type="submission" date="2021-04" db="EMBL/GenBank/DDBJ databases">
        <authorList>
            <person name="Gilroy R."/>
        </authorList>
    </citation>
    <scope>NUCLEOTIDE SEQUENCE</scope>
    <source>
        <strain evidence="4">CHK195-9823</strain>
    </source>
</reference>
<dbReference type="SUPFAM" id="SSF51445">
    <property type="entry name" value="(Trans)glycosidases"/>
    <property type="match status" value="1"/>
</dbReference>
<sequence>MAKEVHKILWDVLDNGRFELIWDDAAVLGAYAQARHIDGRMIDTREAKMTEKTCLPDGWKLVYSSENNLMLTEYLRVTEEGVPTAVCELSEKGKKVETSRLVPLIFCGPGNNTKKIWKSLWTQMLLVPYDNTMWTRYEAQPLKPGRRSYDLTVIFDESSREGLLVGAMDFSVWKNGLTCSGYDAKTLYAESGVADRGTHDTMPQGSLSGSSVASAPFCILYGPDYRRLLEWYGDLLSKDRKLTWDNGVPFGFNSWAGLEFRLNEENFRNTGKFLGDTLRPAGYENQGCNYVNMDNGWQNLDASILKDLAEELHENGQKAGIYDAPFIFSEEDASKEIPGAPGHRHEEILLRDDQGHVLPKLDGSYPLDVTHPVWKQQMKWKLDRFVEWGFDYLKMDFLSHGGIEGCHYDKSIRTGRQAIAVGYQWIMDNLSKERIGRDFFISLSIAPLFPHGYGHARRFACDAFGRNEDVEYTLNAETYSWWQNGRLYSFNDPDHICLLRSFEMERDSSLGEARARYTASVISGTVMMLSDDYERPEARERAMQLATNREVNEVARSGVAFCPVSSNGGFACDTYTAVINGKHYLAVFHWEDTNEVKEVDLSRAQLTPGTVWKELWSGKTMQDEQGILKWDVEGCDTILLEEVTENTQQNS</sequence>
<dbReference type="InterPro" id="IPR017853">
    <property type="entry name" value="GH"/>
</dbReference>
<dbReference type="EMBL" id="DXIQ01000090">
    <property type="protein sequence ID" value="HIV39839.1"/>
    <property type="molecule type" value="Genomic_DNA"/>
</dbReference>
<accession>A0A9D1TGE5</accession>
<gene>
    <name evidence="4" type="ORF">H9747_12750</name>
</gene>
<keyword evidence="3" id="KW-0326">Glycosidase</keyword>
<evidence type="ECO:0008006" key="6">
    <source>
        <dbReference type="Google" id="ProtNLM"/>
    </source>
</evidence>
<comment type="caution">
    <text evidence="4">The sequence shown here is derived from an EMBL/GenBank/DDBJ whole genome shotgun (WGS) entry which is preliminary data.</text>
</comment>
<name>A0A9D1TGE5_9FIRM</name>
<dbReference type="InterPro" id="IPR002241">
    <property type="entry name" value="Glyco_hydro_27"/>
</dbReference>
<dbReference type="GO" id="GO:0004553">
    <property type="term" value="F:hydrolase activity, hydrolyzing O-glycosyl compounds"/>
    <property type="evidence" value="ECO:0007669"/>
    <property type="project" value="InterPro"/>
</dbReference>
<dbReference type="PANTHER" id="PTHR11452">
    <property type="entry name" value="ALPHA-GALACTOSIDASE/ALPHA-N-ACETYLGALACTOSAMINIDASE"/>
    <property type="match status" value="1"/>
</dbReference>
<dbReference type="Gene3D" id="3.20.20.70">
    <property type="entry name" value="Aldolase class I"/>
    <property type="match status" value="1"/>
</dbReference>
<evidence type="ECO:0000256" key="3">
    <source>
        <dbReference type="ARBA" id="ARBA00023295"/>
    </source>
</evidence>
<dbReference type="GO" id="GO:0005975">
    <property type="term" value="P:carbohydrate metabolic process"/>
    <property type="evidence" value="ECO:0007669"/>
    <property type="project" value="InterPro"/>
</dbReference>
<evidence type="ECO:0000313" key="5">
    <source>
        <dbReference type="Proteomes" id="UP000886814"/>
    </source>
</evidence>
<proteinExistence type="inferred from homology"/>
<dbReference type="InterPro" id="IPR013785">
    <property type="entry name" value="Aldolase_TIM"/>
</dbReference>
<protein>
    <recommendedName>
        <fullName evidence="6">Alpha-galactosidase</fullName>
    </recommendedName>
</protein>
<evidence type="ECO:0000313" key="4">
    <source>
        <dbReference type="EMBL" id="HIV39839.1"/>
    </source>
</evidence>
<evidence type="ECO:0000256" key="1">
    <source>
        <dbReference type="ARBA" id="ARBA00009743"/>
    </source>
</evidence>